<dbReference type="GO" id="GO:0008270">
    <property type="term" value="F:zinc ion binding"/>
    <property type="evidence" value="ECO:0007669"/>
    <property type="project" value="InterPro"/>
</dbReference>
<dbReference type="GO" id="GO:0003676">
    <property type="term" value="F:nucleic acid binding"/>
    <property type="evidence" value="ECO:0007669"/>
    <property type="project" value="InterPro"/>
</dbReference>
<dbReference type="AlphaFoldDB" id="A0A914AHZ5"/>
<dbReference type="OrthoDB" id="10055277at2759"/>
<proteinExistence type="predicted"/>
<evidence type="ECO:0000313" key="2">
    <source>
        <dbReference type="EnsemblMetazoa" id="XP_038063161.1"/>
    </source>
</evidence>
<keyword evidence="3" id="KW-1185">Reference proteome</keyword>
<dbReference type="GeneID" id="119733867"/>
<feature type="domain" description="CCHC-type" evidence="1">
    <location>
        <begin position="193"/>
        <end position="209"/>
    </location>
</feature>
<dbReference type="RefSeq" id="XP_038063161.1">
    <property type="nucleotide sequence ID" value="XM_038207233.1"/>
</dbReference>
<evidence type="ECO:0000313" key="3">
    <source>
        <dbReference type="Proteomes" id="UP000887568"/>
    </source>
</evidence>
<name>A0A914AHZ5_PATMI</name>
<organism evidence="2 3">
    <name type="scientific">Patiria miniata</name>
    <name type="common">Bat star</name>
    <name type="synonym">Asterina miniata</name>
    <dbReference type="NCBI Taxonomy" id="46514"/>
    <lineage>
        <taxon>Eukaryota</taxon>
        <taxon>Metazoa</taxon>
        <taxon>Echinodermata</taxon>
        <taxon>Eleutherozoa</taxon>
        <taxon>Asterozoa</taxon>
        <taxon>Asteroidea</taxon>
        <taxon>Valvatacea</taxon>
        <taxon>Valvatida</taxon>
        <taxon>Asterinidae</taxon>
        <taxon>Patiria</taxon>
    </lineage>
</organism>
<dbReference type="OMA" id="WIRWHAR"/>
<evidence type="ECO:0000259" key="1">
    <source>
        <dbReference type="SMART" id="SM00343"/>
    </source>
</evidence>
<dbReference type="Proteomes" id="UP000887568">
    <property type="component" value="Unplaced"/>
</dbReference>
<accession>A0A914AHZ5</accession>
<reference evidence="2" key="1">
    <citation type="submission" date="2022-11" db="UniProtKB">
        <authorList>
            <consortium name="EnsemblMetazoa"/>
        </authorList>
    </citation>
    <scope>IDENTIFICATION</scope>
</reference>
<dbReference type="SMART" id="SM00343">
    <property type="entry name" value="ZnF_C2HC"/>
    <property type="match status" value="2"/>
</dbReference>
<dbReference type="InterPro" id="IPR001878">
    <property type="entry name" value="Znf_CCHC"/>
</dbReference>
<sequence>MVGFDITDDTRKKALLLHYGGEELQDIYDTLKSDSNDYAAAKKALTDYFAPKKNVVYETIIFRRTKQNTTENIHQYCTRLRQQAVKCDFSDIDRELKTQIIEGCTSKHLRRKSLEKDRNLTELLELARSLSLSESRAHDVEADGSQTAVNKVAKPKRNFKKPTRHDTKPPKRTCFYCGGSYPHKNQCPAKGHECSKCGKQDHFEKVCRSDKQRKNTPTRKRRG</sequence>
<protein>
    <recommendedName>
        <fullName evidence="1">CCHC-type domain-containing protein</fullName>
    </recommendedName>
</protein>
<dbReference type="EnsemblMetazoa" id="XM_038207233.1">
    <property type="protein sequence ID" value="XP_038063161.1"/>
    <property type="gene ID" value="LOC119733867"/>
</dbReference>
<dbReference type="PANTHER" id="PTHR33198:SF20">
    <property type="entry name" value="RETROTRANSPOSON GAG DOMAIN-CONTAINING PROTEIN"/>
    <property type="match status" value="1"/>
</dbReference>
<dbReference type="Gene3D" id="4.10.60.10">
    <property type="entry name" value="Zinc finger, CCHC-type"/>
    <property type="match status" value="1"/>
</dbReference>
<feature type="domain" description="CCHC-type" evidence="1">
    <location>
        <begin position="173"/>
        <end position="189"/>
    </location>
</feature>
<dbReference type="PANTHER" id="PTHR33198">
    <property type="entry name" value="ANK_REP_REGION DOMAIN-CONTAINING PROTEIN-RELATED"/>
    <property type="match status" value="1"/>
</dbReference>